<dbReference type="Pfam" id="PF00669">
    <property type="entry name" value="Flagellin_N"/>
    <property type="match status" value="1"/>
</dbReference>
<keyword evidence="4" id="KW-0964">Secreted</keyword>
<dbReference type="PANTHER" id="PTHR42792">
    <property type="entry name" value="FLAGELLIN"/>
    <property type="match status" value="1"/>
</dbReference>
<dbReference type="Gene3D" id="1.20.1330.10">
    <property type="entry name" value="f41 fragment of flagellin, N-terminal domain"/>
    <property type="match status" value="1"/>
</dbReference>
<evidence type="ECO:0000256" key="3">
    <source>
        <dbReference type="ARBA" id="ARBA00023143"/>
    </source>
</evidence>
<dbReference type="InterPro" id="IPR001492">
    <property type="entry name" value="Flagellin"/>
</dbReference>
<comment type="function">
    <text evidence="4">Flagellin is the subunit protein which polymerizes to form the filaments of bacterial flagella.</text>
</comment>
<name>A0A7D7MBM9_PLAMR</name>
<keyword evidence="8" id="KW-1185">Reference proteome</keyword>
<evidence type="ECO:0000256" key="2">
    <source>
        <dbReference type="ARBA" id="ARBA00020110"/>
    </source>
</evidence>
<comment type="subcellular location">
    <subcellularLocation>
        <location evidence="4">Secreted</location>
    </subcellularLocation>
    <subcellularLocation>
        <location evidence="4">Bacterial flagellum</location>
    </subcellularLocation>
</comment>
<dbReference type="GO" id="GO:0005198">
    <property type="term" value="F:structural molecule activity"/>
    <property type="evidence" value="ECO:0007669"/>
    <property type="project" value="UniProtKB-UniRule"/>
</dbReference>
<dbReference type="SUPFAM" id="SSF64518">
    <property type="entry name" value="Phase 1 flagellin"/>
    <property type="match status" value="1"/>
</dbReference>
<feature type="domain" description="Flagellin N-terminal" evidence="5">
    <location>
        <begin position="3"/>
        <end position="138"/>
    </location>
</feature>
<dbReference type="PRINTS" id="PR00207">
    <property type="entry name" value="FLAGELLIN"/>
</dbReference>
<dbReference type="GO" id="GO:0009288">
    <property type="term" value="C:bacterial-type flagellum"/>
    <property type="evidence" value="ECO:0007669"/>
    <property type="project" value="UniProtKB-SubCell"/>
</dbReference>
<keyword evidence="3 4" id="KW-0975">Bacterial flagellum</keyword>
<dbReference type="Gene3D" id="3.30.70.2120">
    <property type="match status" value="1"/>
</dbReference>
<dbReference type="Pfam" id="PF00700">
    <property type="entry name" value="Flagellin_C"/>
    <property type="match status" value="1"/>
</dbReference>
<dbReference type="PANTHER" id="PTHR42792:SF2">
    <property type="entry name" value="FLAGELLIN"/>
    <property type="match status" value="1"/>
</dbReference>
<dbReference type="KEGG" id="pdec:H1Q58_01090"/>
<dbReference type="GO" id="GO:0005576">
    <property type="term" value="C:extracellular region"/>
    <property type="evidence" value="ECO:0007669"/>
    <property type="project" value="UniProtKB-SubCell"/>
</dbReference>
<organism evidence="7 8">
    <name type="scientific">Planococcus maritimus</name>
    <dbReference type="NCBI Taxonomy" id="192421"/>
    <lineage>
        <taxon>Bacteria</taxon>
        <taxon>Bacillati</taxon>
        <taxon>Bacillota</taxon>
        <taxon>Bacilli</taxon>
        <taxon>Bacillales</taxon>
        <taxon>Caryophanaceae</taxon>
        <taxon>Planococcus</taxon>
    </lineage>
</organism>
<keyword evidence="7" id="KW-0966">Cell projection</keyword>
<dbReference type="InterPro" id="IPR001029">
    <property type="entry name" value="Flagellin_N"/>
</dbReference>
<dbReference type="EMBL" id="CP059540">
    <property type="protein sequence ID" value="QMT17655.1"/>
    <property type="molecule type" value="Genomic_DNA"/>
</dbReference>
<feature type="domain" description="Flagellin C-terminal" evidence="6">
    <location>
        <begin position="295"/>
        <end position="347"/>
    </location>
</feature>
<evidence type="ECO:0000259" key="6">
    <source>
        <dbReference type="Pfam" id="PF00700"/>
    </source>
</evidence>
<evidence type="ECO:0000259" key="5">
    <source>
        <dbReference type="Pfam" id="PF00669"/>
    </source>
</evidence>
<dbReference type="Proteomes" id="UP000514716">
    <property type="component" value="Chromosome"/>
</dbReference>
<proteinExistence type="inferred from homology"/>
<dbReference type="AlphaFoldDB" id="A0A7D7MBM9"/>
<comment type="similarity">
    <text evidence="1 4">Belongs to the bacterial flagellin family.</text>
</comment>
<sequence length="348" mass="36297">MIINHNIAALNTHRQMGSAQSAQMNSMEKLSSGLRINSAKDDAAGLTISEKMRGQIRGLEQASTNAQDGISLIQTAEGAMSVTQDILQRMRELSVQSANDTNTDTDRGEIQKEMDQLIEEIDHIGNTTEFNSKKILNGELSGTSSTAEGVKVNNTDASFASVALTAAGTSEDNTYNVKVTGITRDGTGAITGYDLSWEDKAGVTGTASDVTAAGTQVIGDFTVTLGAAGSMKVGDELTFTGTEASFDDADTSLALQVGANSSQTINVGVGDMRAGALKVAGLDVTSAQSAQASISVINDAIESVSSERSKLGASQNRLEHTINNLNTSSENLTAAESRIRDVDYAEAA</sequence>
<evidence type="ECO:0000313" key="8">
    <source>
        <dbReference type="Proteomes" id="UP000514716"/>
    </source>
</evidence>
<gene>
    <name evidence="7" type="ORF">H1Q58_01090</name>
</gene>
<evidence type="ECO:0000313" key="7">
    <source>
        <dbReference type="EMBL" id="QMT17655.1"/>
    </source>
</evidence>
<dbReference type="RefSeq" id="WP_182092219.1">
    <property type="nucleotide sequence ID" value="NZ_CP059540.1"/>
</dbReference>
<evidence type="ECO:0000256" key="1">
    <source>
        <dbReference type="ARBA" id="ARBA00005709"/>
    </source>
</evidence>
<protein>
    <recommendedName>
        <fullName evidence="2 4">Flagellin</fullName>
    </recommendedName>
</protein>
<keyword evidence="7" id="KW-0969">Cilium</keyword>
<keyword evidence="7" id="KW-0282">Flagellum</keyword>
<evidence type="ECO:0000256" key="4">
    <source>
        <dbReference type="RuleBase" id="RU362073"/>
    </source>
</evidence>
<accession>A0A7D7MBM9</accession>
<dbReference type="InterPro" id="IPR046358">
    <property type="entry name" value="Flagellin_C"/>
</dbReference>
<dbReference type="Gene3D" id="6.10.10.10">
    <property type="entry name" value="Flagellar export chaperone, C-terminal domain"/>
    <property type="match status" value="1"/>
</dbReference>
<dbReference type="InterPro" id="IPR042187">
    <property type="entry name" value="Flagellin_C_sub2"/>
</dbReference>
<reference evidence="7 8" key="1">
    <citation type="submission" date="2020-07" db="EMBL/GenBank/DDBJ databases">
        <title>Screening of a cold-adapted Planococcus bacterium producing protease in traditional shrimp paste and protease identification by genome sequencing.</title>
        <authorList>
            <person name="Gao R."/>
            <person name="Leng W."/>
            <person name="Chu Q."/>
            <person name="Wu X."/>
            <person name="Liu H."/>
            <person name="Li X."/>
        </authorList>
    </citation>
    <scope>NUCLEOTIDE SEQUENCE [LARGE SCALE GENOMIC DNA]</scope>
    <source>
        <strain evidence="7 8">XJ11</strain>
    </source>
</reference>